<dbReference type="RefSeq" id="WP_227776098.1">
    <property type="nucleotide sequence ID" value="NZ_BAABKX010000001.1"/>
</dbReference>
<dbReference type="PANTHER" id="PTHR35340">
    <property type="entry name" value="PQQ ENZYME REPEAT PROTEIN-RELATED"/>
    <property type="match status" value="1"/>
</dbReference>
<evidence type="ECO:0000256" key="1">
    <source>
        <dbReference type="SAM" id="Phobius"/>
    </source>
</evidence>
<evidence type="ECO:0008006" key="4">
    <source>
        <dbReference type="Google" id="ProtNLM"/>
    </source>
</evidence>
<dbReference type="PANTHER" id="PTHR35340:SF5">
    <property type="entry name" value="ASST-DOMAIN-CONTAINING PROTEIN"/>
    <property type="match status" value="1"/>
</dbReference>
<keyword evidence="1" id="KW-0812">Transmembrane</keyword>
<keyword evidence="1" id="KW-1133">Transmembrane helix</keyword>
<reference evidence="2 3" key="1">
    <citation type="journal article" date="2019" name="Int. J. Syst. Evol. Microbiol.">
        <title>The Global Catalogue of Microorganisms (GCM) 10K type strain sequencing project: providing services to taxonomists for standard genome sequencing and annotation.</title>
        <authorList>
            <consortium name="The Broad Institute Genomics Platform"/>
            <consortium name="The Broad Institute Genome Sequencing Center for Infectious Disease"/>
            <person name="Wu L."/>
            <person name="Ma J."/>
        </authorList>
    </citation>
    <scope>NUCLEOTIDE SEQUENCE [LARGE SCALE GENOMIC DNA]</scope>
    <source>
        <strain evidence="2 3">JCM 17504</strain>
    </source>
</reference>
<dbReference type="AlphaFoldDB" id="A0AAV3UDZ2"/>
<proteinExistence type="predicted"/>
<gene>
    <name evidence="2" type="ORF">GCM10025751_13120</name>
</gene>
<protein>
    <recommendedName>
        <fullName evidence="4">Arylsulfotransferase (ASST)</fullName>
    </recommendedName>
</protein>
<name>A0AAV3UDZ2_9EURY</name>
<dbReference type="Gene3D" id="2.120.10.30">
    <property type="entry name" value="TolB, C-terminal domain"/>
    <property type="match status" value="1"/>
</dbReference>
<accession>A0AAV3UDZ2</accession>
<organism evidence="2 3">
    <name type="scientific">Haladaptatus pallidirubidus</name>
    <dbReference type="NCBI Taxonomy" id="1008152"/>
    <lineage>
        <taxon>Archaea</taxon>
        <taxon>Methanobacteriati</taxon>
        <taxon>Methanobacteriota</taxon>
        <taxon>Stenosarchaea group</taxon>
        <taxon>Halobacteria</taxon>
        <taxon>Halobacteriales</taxon>
        <taxon>Haladaptataceae</taxon>
        <taxon>Haladaptatus</taxon>
    </lineage>
</organism>
<sequence length="414" mass="45912">MKPTSDFRRGLFLIVFGALLVGVVFGASWALAPNTSVTTPDSNATTTTLVGVQGPGWGGSVVELDSNGTRMWRIGNAISYQDVSMLDNGTVLATHADGNYQRCGQFPAPCKRTGVRFIDPAGNPNIVGEWSYPVRTRKDSEVHDAEMVPSGELLVADMEYESIYTYNFSTGNRSWTWNASQYYNEPRDPTRTDWLHINDVDRIGDGRYLVSVRNTNQLLVIERGEGVVEVINKDRDPSVLNKQHNPHWLGDGAVLVADSENHRVVELHRNESSGEWEEAWIVYEAGGIHFDWPRDADRLPNGNTLITDSRNNRVVEITRNGSVVTSYTVPDLPYEADRVPFGESHGRPYETAGEYDVFGDRSTEIPILSALLTGARHSVALPFWVSELHVLVVLVAVILWGVGGALLVKSRWTS</sequence>
<evidence type="ECO:0000313" key="3">
    <source>
        <dbReference type="Proteomes" id="UP001501729"/>
    </source>
</evidence>
<dbReference type="InterPro" id="IPR011042">
    <property type="entry name" value="6-blade_b-propeller_TolB-like"/>
</dbReference>
<dbReference type="EMBL" id="BAABKX010000001">
    <property type="protein sequence ID" value="GAA5045326.1"/>
    <property type="molecule type" value="Genomic_DNA"/>
</dbReference>
<comment type="caution">
    <text evidence="2">The sequence shown here is derived from an EMBL/GenBank/DDBJ whole genome shotgun (WGS) entry which is preliminary data.</text>
</comment>
<evidence type="ECO:0000313" key="2">
    <source>
        <dbReference type="EMBL" id="GAA5045326.1"/>
    </source>
</evidence>
<feature type="transmembrane region" description="Helical" evidence="1">
    <location>
        <begin position="388"/>
        <end position="408"/>
    </location>
</feature>
<dbReference type="GeneID" id="68611894"/>
<dbReference type="InterPro" id="IPR053143">
    <property type="entry name" value="Arylsulfate_ST"/>
</dbReference>
<dbReference type="SUPFAM" id="SSF63829">
    <property type="entry name" value="Calcium-dependent phosphotriesterase"/>
    <property type="match status" value="1"/>
</dbReference>
<dbReference type="Proteomes" id="UP001501729">
    <property type="component" value="Unassembled WGS sequence"/>
</dbReference>
<keyword evidence="3" id="KW-1185">Reference proteome</keyword>
<keyword evidence="1" id="KW-0472">Membrane</keyword>